<dbReference type="Proteomes" id="UP000034954">
    <property type="component" value="Unassembled WGS sequence"/>
</dbReference>
<keyword evidence="4" id="KW-0238">DNA-binding</keyword>
<dbReference type="Pfam" id="PF02954">
    <property type="entry name" value="HTH_8"/>
    <property type="match status" value="1"/>
</dbReference>
<gene>
    <name evidence="9" type="ORF">BROFUL_00242</name>
</gene>
<evidence type="ECO:0000256" key="4">
    <source>
        <dbReference type="ARBA" id="ARBA00023125"/>
    </source>
</evidence>
<dbReference type="SUPFAM" id="SSF52172">
    <property type="entry name" value="CheY-like"/>
    <property type="match status" value="1"/>
</dbReference>
<dbReference type="EMBL" id="LAQJ01000030">
    <property type="protein sequence ID" value="KKO21025.1"/>
    <property type="molecule type" value="Genomic_DNA"/>
</dbReference>
<comment type="caution">
    <text evidence="9">The sequence shown here is derived from an EMBL/GenBank/DDBJ whole genome shotgun (WGS) entry which is preliminary data.</text>
</comment>
<dbReference type="GO" id="GO:0006355">
    <property type="term" value="P:regulation of DNA-templated transcription"/>
    <property type="evidence" value="ECO:0007669"/>
    <property type="project" value="InterPro"/>
</dbReference>
<dbReference type="InterPro" id="IPR001789">
    <property type="entry name" value="Sig_transdc_resp-reg_receiver"/>
</dbReference>
<evidence type="ECO:0000259" key="8">
    <source>
        <dbReference type="PROSITE" id="PS50110"/>
    </source>
</evidence>
<dbReference type="FunFam" id="3.40.50.300:FF:000006">
    <property type="entry name" value="DNA-binding transcriptional regulator NtrC"/>
    <property type="match status" value="1"/>
</dbReference>
<dbReference type="PROSITE" id="PS00688">
    <property type="entry name" value="SIGMA54_INTERACT_3"/>
    <property type="match status" value="1"/>
</dbReference>
<dbReference type="InterPro" id="IPR025943">
    <property type="entry name" value="Sigma_54_int_dom_ATP-bd_2"/>
</dbReference>
<dbReference type="PROSITE" id="PS00676">
    <property type="entry name" value="SIGMA54_INTERACT_2"/>
    <property type="match status" value="1"/>
</dbReference>
<dbReference type="GO" id="GO:0043565">
    <property type="term" value="F:sequence-specific DNA binding"/>
    <property type="evidence" value="ECO:0007669"/>
    <property type="project" value="InterPro"/>
</dbReference>
<dbReference type="Pfam" id="PF25601">
    <property type="entry name" value="AAA_lid_14"/>
    <property type="match status" value="1"/>
</dbReference>
<sequence length="452" mass="51061">MKTPTILIVERNDTLRKELKRFLLQQKYNSLESSNKTEALGIIQCSVVHLVIVGSLDGGRDSLQMAQEIRQWNSAIPLILITHDSTEALAIAALKLGISDYFKHPVSFEGLAASIRRCLSGPVVHTPSGTQETPRQGLFKRGKFIGDSLPMREIKTCIGKVAQTDSNVLITGETGTGKELTAELVHQNSPRNKNPFVCINCTAIPDSLLESELFGYERGAFTGADTLKEGKLKQSDGGTVFLDEIGDMSIYHQAKILRVIENRQIQRLGGKGSIPLNIRFVAATNKNLEEMVSEGRFRKDLYYRLNVVNIHLPPLRQRKEDIFILLDHYMYELNRRFGRHVKGFAADALEFFHTYNWPGNIRELKNLLEAIMANKDSGWVSIQDLPASFRNRVIDGRMLSQDEKDRVLAVLLSTNWNKAEAARKLSWSRMTLYRKLERYHISTGKKEASGYL</sequence>
<dbReference type="Pfam" id="PF00158">
    <property type="entry name" value="Sigma54_activat"/>
    <property type="match status" value="1"/>
</dbReference>
<dbReference type="InterPro" id="IPR025944">
    <property type="entry name" value="Sigma_54_int_dom_CS"/>
</dbReference>
<evidence type="ECO:0000256" key="2">
    <source>
        <dbReference type="ARBA" id="ARBA00022840"/>
    </source>
</evidence>
<evidence type="ECO:0000256" key="5">
    <source>
        <dbReference type="ARBA" id="ARBA00023163"/>
    </source>
</evidence>
<dbReference type="InterPro" id="IPR003593">
    <property type="entry name" value="AAA+_ATPase"/>
</dbReference>
<evidence type="ECO:0000256" key="1">
    <source>
        <dbReference type="ARBA" id="ARBA00022741"/>
    </source>
</evidence>
<dbReference type="CDD" id="cd00156">
    <property type="entry name" value="REC"/>
    <property type="match status" value="1"/>
</dbReference>
<proteinExistence type="predicted"/>
<keyword evidence="3" id="KW-0805">Transcription regulation</keyword>
<dbReference type="PANTHER" id="PTHR32071:SF57">
    <property type="entry name" value="C4-DICARBOXYLATE TRANSPORT TRANSCRIPTIONAL REGULATORY PROTEIN DCTD"/>
    <property type="match status" value="1"/>
</dbReference>
<evidence type="ECO:0000313" key="10">
    <source>
        <dbReference type="Proteomes" id="UP000034954"/>
    </source>
</evidence>
<keyword evidence="1" id="KW-0547">Nucleotide-binding</keyword>
<name>A0A0M2UZI8_9BACT</name>
<dbReference type="PRINTS" id="PR01590">
    <property type="entry name" value="HTHFIS"/>
</dbReference>
<feature type="domain" description="Response regulatory" evidence="8">
    <location>
        <begin position="5"/>
        <end position="119"/>
    </location>
</feature>
<feature type="domain" description="Sigma-54 factor interaction" evidence="7">
    <location>
        <begin position="144"/>
        <end position="373"/>
    </location>
</feature>
<dbReference type="PANTHER" id="PTHR32071">
    <property type="entry name" value="TRANSCRIPTIONAL REGULATORY PROTEIN"/>
    <property type="match status" value="1"/>
</dbReference>
<dbReference type="Pfam" id="PF00072">
    <property type="entry name" value="Response_reg"/>
    <property type="match status" value="1"/>
</dbReference>
<dbReference type="Gene3D" id="3.40.50.300">
    <property type="entry name" value="P-loop containing nucleotide triphosphate hydrolases"/>
    <property type="match status" value="1"/>
</dbReference>
<keyword evidence="5" id="KW-0804">Transcription</keyword>
<dbReference type="Gene3D" id="3.40.50.2300">
    <property type="match status" value="1"/>
</dbReference>
<dbReference type="Gene3D" id="1.10.8.60">
    <property type="match status" value="1"/>
</dbReference>
<dbReference type="InterPro" id="IPR002197">
    <property type="entry name" value="HTH_Fis"/>
</dbReference>
<dbReference type="GO" id="GO:0000160">
    <property type="term" value="P:phosphorelay signal transduction system"/>
    <property type="evidence" value="ECO:0007669"/>
    <property type="project" value="InterPro"/>
</dbReference>
<dbReference type="AlphaFoldDB" id="A0A0M2UZI8"/>
<dbReference type="PROSITE" id="PS50110">
    <property type="entry name" value="RESPONSE_REGULATORY"/>
    <property type="match status" value="1"/>
</dbReference>
<dbReference type="SUPFAM" id="SSF52540">
    <property type="entry name" value="P-loop containing nucleoside triphosphate hydrolases"/>
    <property type="match status" value="1"/>
</dbReference>
<evidence type="ECO:0000259" key="7">
    <source>
        <dbReference type="PROSITE" id="PS50045"/>
    </source>
</evidence>
<dbReference type="Gene3D" id="1.10.10.60">
    <property type="entry name" value="Homeodomain-like"/>
    <property type="match status" value="1"/>
</dbReference>
<keyword evidence="10" id="KW-1185">Reference proteome</keyword>
<accession>A0A0M2UZI8</accession>
<dbReference type="InterPro" id="IPR002078">
    <property type="entry name" value="Sigma_54_int"/>
</dbReference>
<evidence type="ECO:0000256" key="6">
    <source>
        <dbReference type="PROSITE-ProRule" id="PRU00169"/>
    </source>
</evidence>
<dbReference type="PROSITE" id="PS50045">
    <property type="entry name" value="SIGMA54_INTERACT_4"/>
    <property type="match status" value="1"/>
</dbReference>
<dbReference type="CDD" id="cd00009">
    <property type="entry name" value="AAA"/>
    <property type="match status" value="1"/>
</dbReference>
<dbReference type="SMART" id="SM00448">
    <property type="entry name" value="REC"/>
    <property type="match status" value="1"/>
</dbReference>
<organism evidence="9 10">
    <name type="scientific">Candidatus Brocadia fulgida</name>
    <dbReference type="NCBI Taxonomy" id="380242"/>
    <lineage>
        <taxon>Bacteria</taxon>
        <taxon>Pseudomonadati</taxon>
        <taxon>Planctomycetota</taxon>
        <taxon>Candidatus Brocadiia</taxon>
        <taxon>Candidatus Brocadiales</taxon>
        <taxon>Candidatus Brocadiaceae</taxon>
        <taxon>Candidatus Brocadia</taxon>
    </lineage>
</organism>
<keyword evidence="2" id="KW-0067">ATP-binding</keyword>
<dbReference type="SUPFAM" id="SSF46689">
    <property type="entry name" value="Homeodomain-like"/>
    <property type="match status" value="1"/>
</dbReference>
<evidence type="ECO:0000313" key="9">
    <source>
        <dbReference type="EMBL" id="KKO21025.1"/>
    </source>
</evidence>
<dbReference type="InterPro" id="IPR009057">
    <property type="entry name" value="Homeodomain-like_sf"/>
</dbReference>
<dbReference type="InterPro" id="IPR058031">
    <property type="entry name" value="AAA_lid_NorR"/>
</dbReference>
<reference evidence="9 10" key="1">
    <citation type="journal article" date="2013" name="BMC Microbiol.">
        <title>Identification of the type II cytochrome c maturation pathway in anammox bacteria by comparative genomics.</title>
        <authorList>
            <person name="Ferousi C."/>
            <person name="Speth D.R."/>
            <person name="Reimann J."/>
            <person name="Op den Camp H.J."/>
            <person name="Allen J.W."/>
            <person name="Keltjens J.T."/>
            <person name="Jetten M.S."/>
        </authorList>
    </citation>
    <scope>NUCLEOTIDE SEQUENCE [LARGE SCALE GENOMIC DNA]</scope>
    <source>
        <strain evidence="9">RU1</strain>
    </source>
</reference>
<dbReference type="SMART" id="SM00382">
    <property type="entry name" value="AAA"/>
    <property type="match status" value="1"/>
</dbReference>
<evidence type="ECO:0000256" key="3">
    <source>
        <dbReference type="ARBA" id="ARBA00023015"/>
    </source>
</evidence>
<comment type="caution">
    <text evidence="6">Lacks conserved residue(s) required for the propagation of feature annotation.</text>
</comment>
<dbReference type="GO" id="GO:0005524">
    <property type="term" value="F:ATP binding"/>
    <property type="evidence" value="ECO:0007669"/>
    <property type="project" value="UniProtKB-KW"/>
</dbReference>
<protein>
    <submittedName>
        <fullName evidence="9">Two-component response regulator</fullName>
    </submittedName>
</protein>
<dbReference type="InterPro" id="IPR011006">
    <property type="entry name" value="CheY-like_superfamily"/>
</dbReference>
<dbReference type="InterPro" id="IPR027417">
    <property type="entry name" value="P-loop_NTPase"/>
</dbReference>